<dbReference type="EMBL" id="FOMO01000002">
    <property type="protein sequence ID" value="SFD55776.1"/>
    <property type="molecule type" value="Genomic_DNA"/>
</dbReference>
<evidence type="ECO:0000256" key="1">
    <source>
        <dbReference type="ARBA" id="ARBA00004365"/>
    </source>
</evidence>
<keyword evidence="10" id="KW-0969">Cilium</keyword>
<name>A0A1I1TB09_PSEOC</name>
<dbReference type="GO" id="GO:0044780">
    <property type="term" value="P:bacterial-type flagellum assembly"/>
    <property type="evidence" value="ECO:0007669"/>
    <property type="project" value="InterPro"/>
</dbReference>
<evidence type="ECO:0000259" key="8">
    <source>
        <dbReference type="Pfam" id="PF06429"/>
    </source>
</evidence>
<dbReference type="Proteomes" id="UP000243950">
    <property type="component" value="Unassembled WGS sequence"/>
</dbReference>
<feature type="domain" description="Flagellar basal-body/hook protein C-terminal" evidence="8">
    <location>
        <begin position="414"/>
        <end position="451"/>
    </location>
</feature>
<comment type="similarity">
    <text evidence="3 7">Belongs to the flagella basal body rod proteins family.</text>
</comment>
<proteinExistence type="inferred from homology"/>
<dbReference type="GO" id="GO:0005198">
    <property type="term" value="F:structural molecule activity"/>
    <property type="evidence" value="ECO:0007669"/>
    <property type="project" value="UniProtKB-UniRule"/>
</dbReference>
<evidence type="ECO:0000313" key="11">
    <source>
        <dbReference type="Proteomes" id="UP000243950"/>
    </source>
</evidence>
<evidence type="ECO:0000256" key="3">
    <source>
        <dbReference type="ARBA" id="ARBA00009677"/>
    </source>
</evidence>
<dbReference type="PRINTS" id="PR01005">
    <property type="entry name" value="FLGHOOKAP1"/>
</dbReference>
<dbReference type="InterPro" id="IPR002371">
    <property type="entry name" value="FlgK"/>
</dbReference>
<evidence type="ECO:0000259" key="9">
    <source>
        <dbReference type="Pfam" id="PF22638"/>
    </source>
</evidence>
<keyword evidence="6 7" id="KW-0975">Bacterial flagellum</keyword>
<evidence type="ECO:0000256" key="2">
    <source>
        <dbReference type="ARBA" id="ARBA00004613"/>
    </source>
</evidence>
<sequence length="454" mass="47490">MSILNQIGYSGVNAAKVALNTTAQNIANSQTAGFSRLDTQFSSLAGSSALRAGGGVQVSSIRRLSNDFDNQQLWRATSVQQFHQGAQQYFTAVEQLMASDGSSISIGLDQLFAALSGASATPDSIALRQQIISEAGNLAQRFNGLGGNLQAQLDGLQAQRSTMAQEVNGLSGNIAELNRSIVETQASGGDTNALRDQRDVLVQQLAQHAALRIHEDAKGALEVSLTNGQPLVAGNRAASLSVTREADGTQSMALRFADTDFALREDSLGGALGGLHEAEYGVLRPQQTALQDMASALAGLVNATLAGGFDLNGTAGKPLFTFQADSSAMLVLNPLAPGELALSSAADEKGNNENLLKLVALKDQGVVVAGNTLTLNDAYATLLGQVASASRQNQSDLNTATGVTTQAKARRDSVSAVNRDEEAIALMDYQQAYQANMKVISTANQIFDELLAAF</sequence>
<dbReference type="GO" id="GO:0005576">
    <property type="term" value="C:extracellular region"/>
    <property type="evidence" value="ECO:0007669"/>
    <property type="project" value="UniProtKB-SubCell"/>
</dbReference>
<evidence type="ECO:0000256" key="5">
    <source>
        <dbReference type="ARBA" id="ARBA00022525"/>
    </source>
</evidence>
<evidence type="ECO:0000256" key="4">
    <source>
        <dbReference type="ARBA" id="ARBA00016244"/>
    </source>
</evidence>
<evidence type="ECO:0000313" key="10">
    <source>
        <dbReference type="EMBL" id="SFD55776.1"/>
    </source>
</evidence>
<dbReference type="RefSeq" id="WP_093501958.1">
    <property type="nucleotide sequence ID" value="NZ_BSSG01000002.1"/>
</dbReference>
<dbReference type="GO" id="GO:0009424">
    <property type="term" value="C:bacterial-type flagellum hook"/>
    <property type="evidence" value="ECO:0007669"/>
    <property type="project" value="UniProtKB-UniRule"/>
</dbReference>
<comment type="subcellular location">
    <subcellularLocation>
        <location evidence="1 7">Bacterial flagellum</location>
    </subcellularLocation>
    <subcellularLocation>
        <location evidence="2 7">Secreted</location>
    </subcellularLocation>
</comment>
<dbReference type="AlphaFoldDB" id="A0A1I1TB09"/>
<evidence type="ECO:0000256" key="6">
    <source>
        <dbReference type="ARBA" id="ARBA00023143"/>
    </source>
</evidence>
<feature type="domain" description="Flagellar hook-associated protein FlgK helical" evidence="9">
    <location>
        <begin position="91"/>
        <end position="320"/>
    </location>
</feature>
<dbReference type="PANTHER" id="PTHR30033">
    <property type="entry name" value="FLAGELLAR HOOK-ASSOCIATED PROTEIN 1"/>
    <property type="match status" value="1"/>
</dbReference>
<dbReference type="InterPro" id="IPR053927">
    <property type="entry name" value="FlgK_helical"/>
</dbReference>
<dbReference type="NCBIfam" id="TIGR02492">
    <property type="entry name" value="flgK_ends"/>
    <property type="match status" value="1"/>
</dbReference>
<dbReference type="InterPro" id="IPR010930">
    <property type="entry name" value="Flg_bb/hook_C_dom"/>
</dbReference>
<keyword evidence="10" id="KW-0282">Flagellum</keyword>
<dbReference type="Pfam" id="PF06429">
    <property type="entry name" value="Flg_bbr_C"/>
    <property type="match status" value="1"/>
</dbReference>
<organism evidence="10 11">
    <name type="scientific">Pseudomonas straminea</name>
    <dbReference type="NCBI Taxonomy" id="47882"/>
    <lineage>
        <taxon>Bacteria</taxon>
        <taxon>Pseudomonadati</taxon>
        <taxon>Pseudomonadota</taxon>
        <taxon>Gammaproteobacteria</taxon>
        <taxon>Pseudomonadales</taxon>
        <taxon>Pseudomonadaceae</taxon>
        <taxon>Phytopseudomonas</taxon>
    </lineage>
</organism>
<dbReference type="Pfam" id="PF22638">
    <property type="entry name" value="FlgK_D1"/>
    <property type="match status" value="1"/>
</dbReference>
<dbReference type="SUPFAM" id="SSF64518">
    <property type="entry name" value="Phase 1 flagellin"/>
    <property type="match status" value="1"/>
</dbReference>
<dbReference type="PANTHER" id="PTHR30033:SF1">
    <property type="entry name" value="FLAGELLAR HOOK-ASSOCIATED PROTEIN 1"/>
    <property type="match status" value="1"/>
</dbReference>
<keyword evidence="11" id="KW-1185">Reference proteome</keyword>
<accession>A0A1I1TB09</accession>
<keyword evidence="5 7" id="KW-0964">Secreted</keyword>
<gene>
    <name evidence="7" type="primary">flgK</name>
    <name evidence="10" type="ORF">SAMN05216372_102420</name>
</gene>
<keyword evidence="10" id="KW-0966">Cell projection</keyword>
<reference evidence="11" key="1">
    <citation type="submission" date="2016-10" db="EMBL/GenBank/DDBJ databases">
        <authorList>
            <person name="Varghese N."/>
            <person name="Submissions S."/>
        </authorList>
    </citation>
    <scope>NUCLEOTIDE SEQUENCE [LARGE SCALE GENOMIC DNA]</scope>
    <source>
        <strain evidence="11">JCM 2783</strain>
    </source>
</reference>
<protein>
    <recommendedName>
        <fullName evidence="4 7">Flagellar hook-associated protein 1</fullName>
        <shortName evidence="7">HAP1</shortName>
    </recommendedName>
</protein>
<evidence type="ECO:0000256" key="7">
    <source>
        <dbReference type="RuleBase" id="RU362065"/>
    </source>
</evidence>